<dbReference type="InterPro" id="IPR019787">
    <property type="entry name" value="Znf_PHD-finger"/>
</dbReference>
<dbReference type="Pfam" id="PF00628">
    <property type="entry name" value="PHD"/>
    <property type="match status" value="1"/>
</dbReference>
<dbReference type="GO" id="GO:0003682">
    <property type="term" value="F:chromatin binding"/>
    <property type="evidence" value="ECO:0007669"/>
    <property type="project" value="InterPro"/>
</dbReference>
<accession>A0A5B8MKH3</accession>
<evidence type="ECO:0000256" key="3">
    <source>
        <dbReference type="ARBA" id="ARBA00022833"/>
    </source>
</evidence>
<dbReference type="InterPro" id="IPR001025">
    <property type="entry name" value="BAH_dom"/>
</dbReference>
<keyword evidence="9" id="KW-1185">Reference proteome</keyword>
<dbReference type="PROSITE" id="PS50016">
    <property type="entry name" value="ZF_PHD_2"/>
    <property type="match status" value="1"/>
</dbReference>
<name>A0A5B8MKH3_9CHLO</name>
<evidence type="ECO:0000313" key="9">
    <source>
        <dbReference type="Proteomes" id="UP000316726"/>
    </source>
</evidence>
<dbReference type="SMART" id="SM00249">
    <property type="entry name" value="PHD"/>
    <property type="match status" value="1"/>
</dbReference>
<proteinExistence type="predicted"/>
<organism evidence="8 9">
    <name type="scientific">Chloropicon primus</name>
    <dbReference type="NCBI Taxonomy" id="1764295"/>
    <lineage>
        <taxon>Eukaryota</taxon>
        <taxon>Viridiplantae</taxon>
        <taxon>Chlorophyta</taxon>
        <taxon>Chloropicophyceae</taxon>
        <taxon>Chloropicales</taxon>
        <taxon>Chloropicaceae</taxon>
        <taxon>Chloropicon</taxon>
    </lineage>
</organism>
<evidence type="ECO:0000256" key="1">
    <source>
        <dbReference type="ARBA" id="ARBA00022723"/>
    </source>
</evidence>
<reference evidence="7" key="2">
    <citation type="submission" date="2021-01" db="EMBL/GenBank/DDBJ databases">
        <authorList>
            <person name="Corre E."/>
            <person name="Pelletier E."/>
            <person name="Niang G."/>
            <person name="Scheremetjew M."/>
            <person name="Finn R."/>
            <person name="Kale V."/>
            <person name="Holt S."/>
            <person name="Cochrane G."/>
            <person name="Meng A."/>
            <person name="Brown T."/>
            <person name="Cohen L."/>
        </authorList>
    </citation>
    <scope>NUCLEOTIDE SEQUENCE</scope>
    <source>
        <strain evidence="7">CCMP1205</strain>
    </source>
</reference>
<evidence type="ECO:0000259" key="6">
    <source>
        <dbReference type="PROSITE" id="PS51038"/>
    </source>
</evidence>
<keyword evidence="2 4" id="KW-0863">Zinc-finger</keyword>
<dbReference type="EMBL" id="CP031037">
    <property type="protein sequence ID" value="QDZ20761.1"/>
    <property type="molecule type" value="Genomic_DNA"/>
</dbReference>
<dbReference type="InterPro" id="IPR019786">
    <property type="entry name" value="Zinc_finger_PHD-type_CS"/>
</dbReference>
<dbReference type="SMART" id="SM00439">
    <property type="entry name" value="BAH"/>
    <property type="match status" value="1"/>
</dbReference>
<evidence type="ECO:0000259" key="5">
    <source>
        <dbReference type="PROSITE" id="PS50016"/>
    </source>
</evidence>
<dbReference type="InterPro" id="IPR013083">
    <property type="entry name" value="Znf_RING/FYVE/PHD"/>
</dbReference>
<dbReference type="OrthoDB" id="436852at2759"/>
<evidence type="ECO:0000256" key="4">
    <source>
        <dbReference type="PROSITE-ProRule" id="PRU00146"/>
    </source>
</evidence>
<gene>
    <name evidence="8" type="ORF">A3770_04p32790</name>
    <name evidence="7" type="ORF">CPRI1469_LOCUS6435</name>
</gene>
<keyword evidence="1" id="KW-0479">Metal-binding</keyword>
<feature type="domain" description="BAH" evidence="6">
    <location>
        <begin position="17"/>
        <end position="129"/>
    </location>
</feature>
<dbReference type="Pfam" id="PF01426">
    <property type="entry name" value="BAH"/>
    <property type="match status" value="1"/>
</dbReference>
<dbReference type="Gene3D" id="2.30.30.490">
    <property type="match status" value="1"/>
</dbReference>
<protein>
    <submittedName>
        <fullName evidence="8">BAH domain-containing protein</fullName>
    </submittedName>
</protein>
<dbReference type="STRING" id="1764295.A0A5B8MKH3"/>
<feature type="domain" description="PHD-type" evidence="5">
    <location>
        <begin position="131"/>
        <end position="183"/>
    </location>
</feature>
<dbReference type="AlphaFoldDB" id="A0A5B8MKH3"/>
<evidence type="ECO:0000313" key="7">
    <source>
        <dbReference type="EMBL" id="CAD9717574.1"/>
    </source>
</evidence>
<dbReference type="PANTHER" id="PTHR46364">
    <property type="entry name" value="OS08G0421900 PROTEIN"/>
    <property type="match status" value="1"/>
</dbReference>
<dbReference type="EMBL" id="HBHL01009627">
    <property type="protein sequence ID" value="CAD9717574.1"/>
    <property type="molecule type" value="Transcribed_RNA"/>
</dbReference>
<dbReference type="Proteomes" id="UP000316726">
    <property type="component" value="Chromosome 4"/>
</dbReference>
<dbReference type="InterPro" id="IPR001965">
    <property type="entry name" value="Znf_PHD"/>
</dbReference>
<dbReference type="InterPro" id="IPR011011">
    <property type="entry name" value="Znf_FYVE_PHD"/>
</dbReference>
<keyword evidence="3" id="KW-0862">Zinc</keyword>
<dbReference type="Gene3D" id="3.30.40.10">
    <property type="entry name" value="Zinc/RING finger domain, C3HC4 (zinc finger)"/>
    <property type="match status" value="1"/>
</dbReference>
<reference evidence="8 9" key="1">
    <citation type="submission" date="2018-07" db="EMBL/GenBank/DDBJ databases">
        <title>The complete nuclear genome of the prasinophyte Chloropicon primus (CCMP1205).</title>
        <authorList>
            <person name="Pombert J.-F."/>
            <person name="Otis C."/>
            <person name="Turmel M."/>
            <person name="Lemieux C."/>
        </authorList>
    </citation>
    <scope>NUCLEOTIDE SEQUENCE [LARGE SCALE GENOMIC DNA]</scope>
    <source>
        <strain evidence="8 9">CCMP1205</strain>
    </source>
</reference>
<evidence type="ECO:0000256" key="2">
    <source>
        <dbReference type="ARBA" id="ARBA00022771"/>
    </source>
</evidence>
<sequence length="192" mass="22167">MRGDKKKGPLKKGFDPSQLEEGSIVSVNGEDEDIYIAEVLEFESKGGPQVKLRWFYKPEDVVYGRQVWHGSKELFKQTQVSDWNSVHSVTGFCKVHTLEEYQDLDLVEEDDYFCRQAYKPNSGEFVPDIVPVFCVCETPYNPDRPMVECEDCSDWFHWSCVGVRSKDTRRRGYTYTCTSCLMKKASPDTSEI</sequence>
<dbReference type="GO" id="GO:0008270">
    <property type="term" value="F:zinc ion binding"/>
    <property type="evidence" value="ECO:0007669"/>
    <property type="project" value="UniProtKB-KW"/>
</dbReference>
<dbReference type="PROSITE" id="PS01359">
    <property type="entry name" value="ZF_PHD_1"/>
    <property type="match status" value="1"/>
</dbReference>
<evidence type="ECO:0000313" key="8">
    <source>
        <dbReference type="EMBL" id="QDZ20761.1"/>
    </source>
</evidence>
<dbReference type="PROSITE" id="PS51038">
    <property type="entry name" value="BAH"/>
    <property type="match status" value="1"/>
</dbReference>
<dbReference type="InterPro" id="IPR043151">
    <property type="entry name" value="BAH_sf"/>
</dbReference>
<dbReference type="SUPFAM" id="SSF57903">
    <property type="entry name" value="FYVE/PHD zinc finger"/>
    <property type="match status" value="1"/>
</dbReference>